<sequence>MNPTPSSFFEEGLKLISFCPLCQAKQGAMEASTVEETADNHLVHLHCRQCQAAILALVTVTPMGLSSVGMITDLSVADARRFKESEPIDFDEVIALNLNLKNNSLFYQTLIGV</sequence>
<proteinExistence type="predicted"/>
<dbReference type="Proteomes" id="UP000034108">
    <property type="component" value="Unassembled WGS sequence"/>
</dbReference>
<protein>
    <submittedName>
        <fullName evidence="1">Uncharacterized protein</fullName>
    </submittedName>
</protein>
<accession>A0A0G0XQD2</accession>
<organism evidence="1 2">
    <name type="scientific">Candidatus Magasanikbacteria bacterium GW2011_GWC2_41_17</name>
    <dbReference type="NCBI Taxonomy" id="1619048"/>
    <lineage>
        <taxon>Bacteria</taxon>
        <taxon>Candidatus Magasanikiibacteriota</taxon>
    </lineage>
</organism>
<gene>
    <name evidence="1" type="ORF">UU49_C0011G0006</name>
</gene>
<reference evidence="1 2" key="1">
    <citation type="journal article" date="2015" name="Nature">
        <title>rRNA introns, odd ribosomes, and small enigmatic genomes across a large radiation of phyla.</title>
        <authorList>
            <person name="Brown C.T."/>
            <person name="Hug L.A."/>
            <person name="Thomas B.C."/>
            <person name="Sharon I."/>
            <person name="Castelle C.J."/>
            <person name="Singh A."/>
            <person name="Wilkins M.J."/>
            <person name="Williams K.H."/>
            <person name="Banfield J.F."/>
        </authorList>
    </citation>
    <scope>NUCLEOTIDE SEQUENCE [LARGE SCALE GENOMIC DNA]</scope>
</reference>
<name>A0A0G0XQD2_9BACT</name>
<evidence type="ECO:0000313" key="1">
    <source>
        <dbReference type="EMBL" id="KKR99070.1"/>
    </source>
</evidence>
<comment type="caution">
    <text evidence="1">The sequence shown here is derived from an EMBL/GenBank/DDBJ whole genome shotgun (WGS) entry which is preliminary data.</text>
</comment>
<dbReference type="AlphaFoldDB" id="A0A0G0XQD2"/>
<dbReference type="EMBL" id="LCAV01000011">
    <property type="protein sequence ID" value="KKR99070.1"/>
    <property type="molecule type" value="Genomic_DNA"/>
</dbReference>
<evidence type="ECO:0000313" key="2">
    <source>
        <dbReference type="Proteomes" id="UP000034108"/>
    </source>
</evidence>
<dbReference type="STRING" id="1619048.UU49_C0011G0006"/>